<evidence type="ECO:0000256" key="1">
    <source>
        <dbReference type="ARBA" id="ARBA00006270"/>
    </source>
</evidence>
<dbReference type="SMART" id="SM00174">
    <property type="entry name" value="RHO"/>
    <property type="match status" value="1"/>
</dbReference>
<comment type="similarity">
    <text evidence="1">Belongs to the small GTPase superfamily. Rab family.</text>
</comment>
<keyword evidence="4" id="KW-0472">Membrane</keyword>
<dbReference type="FunFam" id="3.40.50.300:FF:000067">
    <property type="entry name" value="ras-related protein RABA1f"/>
    <property type="match status" value="1"/>
</dbReference>
<evidence type="ECO:0000256" key="6">
    <source>
        <dbReference type="ARBA" id="ARBA00023289"/>
    </source>
</evidence>
<keyword evidence="2" id="KW-0547">Nucleotide-binding</keyword>
<keyword evidence="3" id="KW-0342">GTP-binding</keyword>
<keyword evidence="5" id="KW-0449">Lipoprotein</keyword>
<evidence type="ECO:0000256" key="7">
    <source>
        <dbReference type="ARBA" id="ARBA00037836"/>
    </source>
</evidence>
<reference evidence="12 13" key="1">
    <citation type="journal article" date="2014" name="Genome Biol. Evol.">
        <title>The genome of the myxosporean Thelohanellus kitauei shows adaptations to nutrient acquisition within its fish host.</title>
        <authorList>
            <person name="Yang Y."/>
            <person name="Xiong J."/>
            <person name="Zhou Z."/>
            <person name="Huo F."/>
            <person name="Miao W."/>
            <person name="Ran C."/>
            <person name="Liu Y."/>
            <person name="Zhang J."/>
            <person name="Feng J."/>
            <person name="Wang M."/>
            <person name="Wang M."/>
            <person name="Wang L."/>
            <person name="Yao B."/>
        </authorList>
    </citation>
    <scope>NUCLEOTIDE SEQUENCE [LARGE SCALE GENOMIC DNA]</scope>
    <source>
        <strain evidence="12">Wuqing</strain>
    </source>
</reference>
<dbReference type="EMBL" id="JWZT01000745">
    <property type="protein sequence ID" value="KII73621.1"/>
    <property type="molecule type" value="Genomic_DNA"/>
</dbReference>
<evidence type="ECO:0000256" key="2">
    <source>
        <dbReference type="ARBA" id="ARBA00022741"/>
    </source>
</evidence>
<dbReference type="Proteomes" id="UP000031668">
    <property type="component" value="Unassembled WGS sequence"/>
</dbReference>
<dbReference type="SMART" id="SM00176">
    <property type="entry name" value="RAN"/>
    <property type="match status" value="1"/>
</dbReference>
<keyword evidence="13" id="KW-1185">Reference proteome</keyword>
<dbReference type="CDD" id="cd01868">
    <property type="entry name" value="Rab11_like"/>
    <property type="match status" value="1"/>
</dbReference>
<gene>
    <name evidence="12" type="ORF">RF11_06564</name>
</gene>
<protein>
    <recommendedName>
        <fullName evidence="9">Ras-related protein Rab-25</fullName>
    </recommendedName>
</protein>
<evidence type="ECO:0000256" key="8">
    <source>
        <dbReference type="ARBA" id="ARBA00037868"/>
    </source>
</evidence>
<keyword evidence="6" id="KW-0636">Prenylation</keyword>
<dbReference type="Pfam" id="PF00071">
    <property type="entry name" value="Ras"/>
    <property type="match status" value="1"/>
</dbReference>
<dbReference type="SMART" id="SM00177">
    <property type="entry name" value="ARF"/>
    <property type="match status" value="1"/>
</dbReference>
<dbReference type="GO" id="GO:0003924">
    <property type="term" value="F:GTPase activity"/>
    <property type="evidence" value="ECO:0007669"/>
    <property type="project" value="InterPro"/>
</dbReference>
<evidence type="ECO:0000256" key="9">
    <source>
        <dbReference type="ARBA" id="ARBA00039508"/>
    </source>
</evidence>
<evidence type="ECO:0000256" key="10">
    <source>
        <dbReference type="ARBA" id="ARBA00055320"/>
    </source>
</evidence>
<evidence type="ECO:0000256" key="4">
    <source>
        <dbReference type="ARBA" id="ARBA00023136"/>
    </source>
</evidence>
<evidence type="ECO:0000256" key="11">
    <source>
        <dbReference type="ARBA" id="ARBA00064728"/>
    </source>
</evidence>
<evidence type="ECO:0000256" key="5">
    <source>
        <dbReference type="ARBA" id="ARBA00023288"/>
    </source>
</evidence>
<dbReference type="OMA" id="MICYDIT"/>
<comment type="function">
    <text evidence="10">The small GTPases Rab are key regulators of intracellular membrane trafficking, from the formation of transport vesicles to their fusion with membranes. Rabs cycle between an inactive GDP-bound form and an active GTP-bound form that is able to recruit to membranes different set of downstream effectors directly responsible for vesicle formation, movement, tethering and fusion. RAB25 regulates epithelial cell differentiation, proliferation and survival, thereby playing key roles in tumorigenesis. Promotes invasive migration of cells in which it functions to localize and maintain integrin alpha-V/beta-1 at the tips of extending pseudopodia. Involved in the regulation of epithelial morphogenesis through the control of CLDN4 expression and localization at tight junctions. May selectively regulate the apical recycling pathway. Together with MYO5B regulates transcytosis.</text>
</comment>
<dbReference type="PRINTS" id="PR00449">
    <property type="entry name" value="RASTRNSFRMNG"/>
</dbReference>
<proteinExistence type="inferred from homology"/>
<dbReference type="GO" id="GO:0005525">
    <property type="term" value="F:GTP binding"/>
    <property type="evidence" value="ECO:0007669"/>
    <property type="project" value="UniProtKB-KW"/>
</dbReference>
<dbReference type="SMART" id="SM00175">
    <property type="entry name" value="RAB"/>
    <property type="match status" value="1"/>
</dbReference>
<dbReference type="GO" id="GO:0031260">
    <property type="term" value="C:pseudopodium membrane"/>
    <property type="evidence" value="ECO:0007669"/>
    <property type="project" value="UniProtKB-SubCell"/>
</dbReference>
<name>A0A0C2N200_THEKT</name>
<dbReference type="NCBIfam" id="TIGR00231">
    <property type="entry name" value="small_GTP"/>
    <property type="match status" value="1"/>
</dbReference>
<dbReference type="OrthoDB" id="9989112at2759"/>
<dbReference type="InterPro" id="IPR005225">
    <property type="entry name" value="Small_GTP-bd"/>
</dbReference>
<dbReference type="PROSITE" id="PS51421">
    <property type="entry name" value="RAS"/>
    <property type="match status" value="1"/>
</dbReference>
<accession>A0A0C2N200</accession>
<evidence type="ECO:0000313" key="13">
    <source>
        <dbReference type="Proteomes" id="UP000031668"/>
    </source>
</evidence>
<dbReference type="PANTHER" id="PTHR47979">
    <property type="entry name" value="DRAB11-RELATED"/>
    <property type="match status" value="1"/>
</dbReference>
<dbReference type="InterPro" id="IPR001806">
    <property type="entry name" value="Small_GTPase"/>
</dbReference>
<dbReference type="GO" id="GO:0012505">
    <property type="term" value="C:endomembrane system"/>
    <property type="evidence" value="ECO:0007669"/>
    <property type="project" value="UniProtKB-SubCell"/>
</dbReference>
<dbReference type="AlphaFoldDB" id="A0A0C2N200"/>
<organism evidence="12 13">
    <name type="scientific">Thelohanellus kitauei</name>
    <name type="common">Myxosporean</name>
    <dbReference type="NCBI Taxonomy" id="669202"/>
    <lineage>
        <taxon>Eukaryota</taxon>
        <taxon>Metazoa</taxon>
        <taxon>Cnidaria</taxon>
        <taxon>Myxozoa</taxon>
        <taxon>Myxosporea</taxon>
        <taxon>Bivalvulida</taxon>
        <taxon>Platysporina</taxon>
        <taxon>Myxobolidae</taxon>
        <taxon>Thelohanellus</taxon>
    </lineage>
</organism>
<dbReference type="PROSITE" id="PS51420">
    <property type="entry name" value="RHO"/>
    <property type="match status" value="1"/>
</dbReference>
<sequence length="209" mass="23291">MGEGFDYLYKVVLIGDSGVGKSNLLSRFANNTFNTDSKSTIGVDFSVCTVHASGKIIKAQLWDTAGQERFRAILDAYYRGARGAIIVYDITERETFQNVVSWLKELQDHVDRNICLLLIGNKSDLAEDRSVSTEEAYEFSVKNGINFMETSALTSANVKEAFETIIIDIYKHNDEQPELTTFGEFKIGQSTRAVDLNDANAEKTGKKCC</sequence>
<dbReference type="Gene3D" id="3.40.50.300">
    <property type="entry name" value="P-loop containing nucleotide triphosphate hydrolases"/>
    <property type="match status" value="1"/>
</dbReference>
<comment type="caution">
    <text evidence="12">The sequence shown here is derived from an EMBL/GenBank/DDBJ whole genome shotgun (WGS) entry which is preliminary data.</text>
</comment>
<comment type="subcellular location">
    <subcellularLocation>
        <location evidence="7">Cell projection</location>
        <location evidence="7">Pseudopodium membrane</location>
    </subcellularLocation>
    <subcellularLocation>
        <location evidence="8">Endomembrane system</location>
        <topology evidence="8">Lipid-anchor</topology>
    </subcellularLocation>
</comment>
<dbReference type="PROSITE" id="PS51419">
    <property type="entry name" value="RAB"/>
    <property type="match status" value="1"/>
</dbReference>
<dbReference type="SMART" id="SM00173">
    <property type="entry name" value="RAS"/>
    <property type="match status" value="1"/>
</dbReference>
<dbReference type="InterPro" id="IPR027417">
    <property type="entry name" value="P-loop_NTPase"/>
</dbReference>
<evidence type="ECO:0000313" key="12">
    <source>
        <dbReference type="EMBL" id="KII73621.1"/>
    </source>
</evidence>
<evidence type="ECO:0000256" key="3">
    <source>
        <dbReference type="ARBA" id="ARBA00023134"/>
    </source>
</evidence>
<comment type="subunit">
    <text evidence="11">Interacts (GTP-bound form) with RAB11FIP1, RAB11FIP2, RAB11FIP3 and RAB11FIP4. Interacts (via the hypervariable C-terminal region) with ITGB1 (via the cytoplasmic region); the interaction is GTP-dependent. Interacts with ITGAV. Associates with the integrin alpha-V/beta-1 heterodimer. Interacts with VPS33B.</text>
</comment>
<dbReference type="SUPFAM" id="SSF52540">
    <property type="entry name" value="P-loop containing nucleoside triphosphate hydrolases"/>
    <property type="match status" value="1"/>
</dbReference>
<dbReference type="InterPro" id="IPR050209">
    <property type="entry name" value="Rab_GTPases_membrane_traffic"/>
</dbReference>